<evidence type="ECO:0000259" key="14">
    <source>
        <dbReference type="Pfam" id="PF14842"/>
    </source>
</evidence>
<accession>A0AAE3KCB6</accession>
<evidence type="ECO:0000256" key="11">
    <source>
        <dbReference type="PIRNR" id="PIRNR003161"/>
    </source>
</evidence>
<evidence type="ECO:0000259" key="12">
    <source>
        <dbReference type="Pfam" id="PF01706"/>
    </source>
</evidence>
<dbReference type="PRINTS" id="PR00954">
    <property type="entry name" value="FLGMOTORFLIG"/>
</dbReference>
<dbReference type="GO" id="GO:0071973">
    <property type="term" value="P:bacterial-type flagellum-dependent cell motility"/>
    <property type="evidence" value="ECO:0007669"/>
    <property type="project" value="InterPro"/>
</dbReference>
<dbReference type="Proteomes" id="UP001205843">
    <property type="component" value="Unassembled WGS sequence"/>
</dbReference>
<dbReference type="GO" id="GO:0006935">
    <property type="term" value="P:chemotaxis"/>
    <property type="evidence" value="ECO:0007669"/>
    <property type="project" value="UniProtKB-KW"/>
</dbReference>
<dbReference type="PANTHER" id="PTHR30534:SF0">
    <property type="entry name" value="FLAGELLAR MOTOR SWITCH PROTEIN FLIG"/>
    <property type="match status" value="1"/>
</dbReference>
<evidence type="ECO:0000256" key="7">
    <source>
        <dbReference type="ARBA" id="ARBA00022779"/>
    </source>
</evidence>
<evidence type="ECO:0000256" key="5">
    <source>
        <dbReference type="ARBA" id="ARBA00022475"/>
    </source>
</evidence>
<dbReference type="Pfam" id="PF14842">
    <property type="entry name" value="FliG_N"/>
    <property type="match status" value="1"/>
</dbReference>
<evidence type="ECO:0000256" key="8">
    <source>
        <dbReference type="ARBA" id="ARBA00023136"/>
    </source>
</evidence>
<dbReference type="InterPro" id="IPR032779">
    <property type="entry name" value="FliG_M"/>
</dbReference>
<gene>
    <name evidence="15" type="ORF">J2T57_002754</name>
</gene>
<comment type="similarity">
    <text evidence="3 11">Belongs to the FliG family.</text>
</comment>
<keyword evidence="5 11" id="KW-1003">Cell membrane</keyword>
<feature type="domain" description="Flagellar motor switch protein FliG C-terminal" evidence="12">
    <location>
        <begin position="225"/>
        <end position="331"/>
    </location>
</feature>
<reference evidence="15" key="1">
    <citation type="submission" date="2022-03" db="EMBL/GenBank/DDBJ databases">
        <title>Genomic Encyclopedia of Type Strains, Phase III (KMG-III): the genomes of soil and plant-associated and newly described type strains.</title>
        <authorList>
            <person name="Whitman W."/>
        </authorList>
    </citation>
    <scope>NUCLEOTIDE SEQUENCE</scope>
    <source>
        <strain evidence="15">ANL 6-2</strain>
    </source>
</reference>
<dbReference type="PIRSF" id="PIRSF003161">
    <property type="entry name" value="FliG"/>
    <property type="match status" value="1"/>
</dbReference>
<evidence type="ECO:0000256" key="3">
    <source>
        <dbReference type="ARBA" id="ARBA00010299"/>
    </source>
</evidence>
<keyword evidence="15" id="KW-0282">Flagellum</keyword>
<dbReference type="GO" id="GO:0005886">
    <property type="term" value="C:plasma membrane"/>
    <property type="evidence" value="ECO:0007669"/>
    <property type="project" value="UniProtKB-SubCell"/>
</dbReference>
<keyword evidence="7 11" id="KW-0283">Flagellar rotation</keyword>
<keyword evidence="8 11" id="KW-0472">Membrane</keyword>
<keyword evidence="16" id="KW-1185">Reference proteome</keyword>
<dbReference type="InterPro" id="IPR028263">
    <property type="entry name" value="FliG_N"/>
</dbReference>
<keyword evidence="9 11" id="KW-0975">Bacterial flagellum</keyword>
<dbReference type="Pfam" id="PF01706">
    <property type="entry name" value="FliG_C"/>
    <property type="match status" value="1"/>
</dbReference>
<evidence type="ECO:0000259" key="13">
    <source>
        <dbReference type="Pfam" id="PF14841"/>
    </source>
</evidence>
<dbReference type="InterPro" id="IPR011002">
    <property type="entry name" value="FliG_a-hlx"/>
</dbReference>
<name>A0AAE3KCB6_9GAMM</name>
<organism evidence="15 16">
    <name type="scientific">Natronocella acetinitrilica</name>
    <dbReference type="NCBI Taxonomy" id="414046"/>
    <lineage>
        <taxon>Bacteria</taxon>
        <taxon>Pseudomonadati</taxon>
        <taxon>Pseudomonadota</taxon>
        <taxon>Gammaproteobacteria</taxon>
        <taxon>Chromatiales</taxon>
        <taxon>Ectothiorhodospiraceae</taxon>
        <taxon>Natronocella</taxon>
    </lineage>
</organism>
<evidence type="ECO:0000313" key="16">
    <source>
        <dbReference type="Proteomes" id="UP001205843"/>
    </source>
</evidence>
<dbReference type="AlphaFoldDB" id="A0AAE3KCB6"/>
<evidence type="ECO:0000256" key="4">
    <source>
        <dbReference type="ARBA" id="ARBA00021870"/>
    </source>
</evidence>
<dbReference type="EMBL" id="JALJXV010000006">
    <property type="protein sequence ID" value="MCP1675604.1"/>
    <property type="molecule type" value="Genomic_DNA"/>
</dbReference>
<sequence>MTMTENSPSPKLSGAEKAAVFLMSLGEDTAASVMKHLGPKEVQLLGSTMTSLKNIRKEQVEAVVDDFVTTVGEQTALGIGNSDYIRSVLVKALGEDKAGNIIDRIMMGGNTRGLEQLKWLDGKTVAEMLRLEHPQIIAIVMSYLDPDHAAEVLANLPERIRHDILMRVATLQGVQPAALQELDEIMERQFTGKQRLKSSSIGGIQAAANILNYLDSAVENPLMEQVTEMDADLSQKIQDLMFTFNDLVELDDRGIQALLREVSSELLVLALKGADDALKDKMFKNLSRRASEMLQDDLDARGPVRVSDVEQAQKEVLTVAKRMADEGQISLGGGGDEYI</sequence>
<dbReference type="InterPro" id="IPR023087">
    <property type="entry name" value="Flg_Motor_Flig_C"/>
</dbReference>
<dbReference type="Gene3D" id="1.10.220.30">
    <property type="match status" value="3"/>
</dbReference>
<keyword evidence="15" id="KW-0969">Cilium</keyword>
<keyword evidence="6 11" id="KW-0145">Chemotaxis</keyword>
<dbReference type="InterPro" id="IPR000090">
    <property type="entry name" value="Flg_Motor_Flig"/>
</dbReference>
<evidence type="ECO:0000256" key="9">
    <source>
        <dbReference type="ARBA" id="ARBA00023143"/>
    </source>
</evidence>
<evidence type="ECO:0000256" key="1">
    <source>
        <dbReference type="ARBA" id="ARBA00004117"/>
    </source>
</evidence>
<comment type="function">
    <text evidence="10 11">FliG is one of three proteins (FliG, FliN, FliM) that forms the rotor-mounted switch complex (C ring), located at the base of the basal body. This complex interacts with the CheY and CheZ chemotaxis proteins, in addition to contacting components of the motor that determine the direction of flagellar rotation.</text>
</comment>
<feature type="domain" description="Flagellar motor switch protein FliG middle" evidence="13">
    <location>
        <begin position="123"/>
        <end position="193"/>
    </location>
</feature>
<dbReference type="PANTHER" id="PTHR30534">
    <property type="entry name" value="FLAGELLAR MOTOR SWITCH PROTEIN FLIG"/>
    <property type="match status" value="1"/>
</dbReference>
<dbReference type="GO" id="GO:0003774">
    <property type="term" value="F:cytoskeletal motor activity"/>
    <property type="evidence" value="ECO:0007669"/>
    <property type="project" value="InterPro"/>
</dbReference>
<dbReference type="FunFam" id="1.10.220.30:FF:000001">
    <property type="entry name" value="Flagellar motor switch protein FliG"/>
    <property type="match status" value="1"/>
</dbReference>
<dbReference type="Pfam" id="PF14841">
    <property type="entry name" value="FliG_M"/>
    <property type="match status" value="1"/>
</dbReference>
<feature type="domain" description="Flagellar motor switch protein FliG N-terminal" evidence="14">
    <location>
        <begin position="11"/>
        <end position="113"/>
    </location>
</feature>
<comment type="subcellular location">
    <subcellularLocation>
        <location evidence="1 11">Bacterial flagellum basal body</location>
    </subcellularLocation>
    <subcellularLocation>
        <location evidence="2 11">Cell inner membrane</location>
        <topology evidence="2 11">Peripheral membrane protein</topology>
        <orientation evidence="2 11">Cytoplasmic side</orientation>
    </subcellularLocation>
</comment>
<dbReference type="NCBIfam" id="TIGR00207">
    <property type="entry name" value="fliG"/>
    <property type="match status" value="1"/>
</dbReference>
<protein>
    <recommendedName>
        <fullName evidence="4 11">Flagellar motor switch protein FliG</fullName>
    </recommendedName>
</protein>
<comment type="caution">
    <text evidence="15">The sequence shown here is derived from an EMBL/GenBank/DDBJ whole genome shotgun (WGS) entry which is preliminary data.</text>
</comment>
<dbReference type="SUPFAM" id="SSF48029">
    <property type="entry name" value="FliG"/>
    <property type="match status" value="2"/>
</dbReference>
<keyword evidence="15" id="KW-0966">Cell projection</keyword>
<keyword evidence="11" id="KW-0997">Cell inner membrane</keyword>
<evidence type="ECO:0000256" key="10">
    <source>
        <dbReference type="ARBA" id="ARBA00025598"/>
    </source>
</evidence>
<proteinExistence type="inferred from homology"/>
<dbReference type="GO" id="GO:0009425">
    <property type="term" value="C:bacterial-type flagellum basal body"/>
    <property type="evidence" value="ECO:0007669"/>
    <property type="project" value="UniProtKB-SubCell"/>
</dbReference>
<evidence type="ECO:0000256" key="6">
    <source>
        <dbReference type="ARBA" id="ARBA00022500"/>
    </source>
</evidence>
<evidence type="ECO:0000313" key="15">
    <source>
        <dbReference type="EMBL" id="MCP1675604.1"/>
    </source>
</evidence>
<evidence type="ECO:0000256" key="2">
    <source>
        <dbReference type="ARBA" id="ARBA00004515"/>
    </source>
</evidence>